<proteinExistence type="predicted"/>
<organism evidence="1 2">
    <name type="scientific">Tatumella morbirosei</name>
    <dbReference type="NCBI Taxonomy" id="642227"/>
    <lineage>
        <taxon>Bacteria</taxon>
        <taxon>Pseudomonadati</taxon>
        <taxon>Pseudomonadota</taxon>
        <taxon>Gammaproteobacteria</taxon>
        <taxon>Enterobacterales</taxon>
        <taxon>Erwiniaceae</taxon>
        <taxon>Tatumella</taxon>
    </lineage>
</organism>
<name>A0A095T9R0_9GAMM</name>
<protein>
    <recommendedName>
        <fullName evidence="3">DUF2594 domain-containing protein</fullName>
    </recommendedName>
</protein>
<dbReference type="eggNOG" id="ENOG50330IE">
    <property type="taxonomic scope" value="Bacteria"/>
</dbReference>
<sequence>MNHVEFPTEKKPESLAREVTCLKMMITCILQSMSQVDAGKAILNMERYLSSLENTADSEVFISTLKQIKAGYLQ</sequence>
<evidence type="ECO:0008006" key="3">
    <source>
        <dbReference type="Google" id="ProtNLM"/>
    </source>
</evidence>
<dbReference type="Pfam" id="PF10769">
    <property type="entry name" value="DUF2594"/>
    <property type="match status" value="1"/>
</dbReference>
<dbReference type="OrthoDB" id="6475550at2"/>
<keyword evidence="2" id="KW-1185">Reference proteome</keyword>
<dbReference type="Proteomes" id="UP000029577">
    <property type="component" value="Unassembled WGS sequence"/>
</dbReference>
<gene>
    <name evidence="1" type="ORF">HA49_10125</name>
</gene>
<comment type="caution">
    <text evidence="1">The sequence shown here is derived from an EMBL/GenBank/DDBJ whole genome shotgun (WGS) entry which is preliminary data.</text>
</comment>
<dbReference type="STRING" id="642227.HA49_10125"/>
<dbReference type="InterPro" id="IPR019705">
    <property type="entry name" value="DUF2594"/>
</dbReference>
<evidence type="ECO:0000313" key="1">
    <source>
        <dbReference type="EMBL" id="KGD73606.1"/>
    </source>
</evidence>
<dbReference type="EMBL" id="JPKR02000002">
    <property type="protein sequence ID" value="KGD73606.1"/>
    <property type="molecule type" value="Genomic_DNA"/>
</dbReference>
<dbReference type="AlphaFoldDB" id="A0A095T9R0"/>
<reference evidence="1" key="1">
    <citation type="submission" date="2014-12" db="EMBL/GenBank/DDBJ databases">
        <title>The draft genome of the Tatumella morbirosei type strain, LMG23360T isolated from pineapple rot.</title>
        <authorList>
            <person name="Smits T.H."/>
            <person name="Palmer M."/>
            <person name="Venter S.N."/>
            <person name="Duffy B."/>
            <person name="Steenkamp E.T."/>
            <person name="Chan W.Y."/>
            <person name="Coutinho T.A."/>
            <person name="Coetzee M.P."/>
            <person name="De Maayer P."/>
        </authorList>
    </citation>
    <scope>NUCLEOTIDE SEQUENCE [LARGE SCALE GENOMIC DNA]</scope>
    <source>
        <strain evidence="1">LMG 23360</strain>
    </source>
</reference>
<evidence type="ECO:0000313" key="2">
    <source>
        <dbReference type="Proteomes" id="UP000029577"/>
    </source>
</evidence>
<dbReference type="RefSeq" id="WP_038019923.1">
    <property type="nucleotide sequence ID" value="NZ_JPKR02000002.1"/>
</dbReference>
<accession>A0A095T9R0</accession>